<feature type="region of interest" description="Disordered" evidence="10">
    <location>
        <begin position="93"/>
        <end position="152"/>
    </location>
</feature>
<feature type="compositionally biased region" description="Polar residues" evidence="10">
    <location>
        <begin position="1"/>
        <end position="10"/>
    </location>
</feature>
<dbReference type="SMART" id="SM00320">
    <property type="entry name" value="WD40"/>
    <property type="match status" value="6"/>
</dbReference>
<dbReference type="PRINTS" id="PR00320">
    <property type="entry name" value="GPROTEINBRPT"/>
</dbReference>
<keyword evidence="5 9" id="KW-0853">WD repeat</keyword>
<feature type="domain" description="F-box" evidence="11">
    <location>
        <begin position="257"/>
        <end position="303"/>
    </location>
</feature>
<evidence type="ECO:0000313" key="12">
    <source>
        <dbReference type="EMBL" id="CEJ56234.1"/>
    </source>
</evidence>
<evidence type="ECO:0000313" key="13">
    <source>
        <dbReference type="Proteomes" id="UP000042958"/>
    </source>
</evidence>
<gene>
    <name evidence="12" type="ORF">PMG11_02451</name>
</gene>
<dbReference type="InterPro" id="IPR036322">
    <property type="entry name" value="WD40_repeat_dom_sf"/>
</dbReference>
<dbReference type="CDD" id="cd00200">
    <property type="entry name" value="WD40"/>
    <property type="match status" value="1"/>
</dbReference>
<dbReference type="PANTHER" id="PTHR22847:SF745">
    <property type="entry name" value="F-BOX_WD REPEAT-CONTAINING PROTEIN 7"/>
    <property type="match status" value="1"/>
</dbReference>
<accession>A0A0F7THG1</accession>
<dbReference type="InterPro" id="IPR001680">
    <property type="entry name" value="WD40_rpt"/>
</dbReference>
<dbReference type="PROSITE" id="PS00678">
    <property type="entry name" value="WD_REPEATS_1"/>
    <property type="match status" value="2"/>
</dbReference>
<dbReference type="AlphaFoldDB" id="A0A0F7THG1"/>
<dbReference type="OrthoDB" id="19711at2759"/>
<dbReference type="SMART" id="SM00256">
    <property type="entry name" value="FBOX"/>
    <property type="match status" value="1"/>
</dbReference>
<dbReference type="Gene3D" id="1.20.1280.50">
    <property type="match status" value="1"/>
</dbReference>
<feature type="compositionally biased region" description="Basic residues" evidence="10">
    <location>
        <begin position="114"/>
        <end position="127"/>
    </location>
</feature>
<dbReference type="InterPro" id="IPR019775">
    <property type="entry name" value="WD40_repeat_CS"/>
</dbReference>
<feature type="repeat" description="WD" evidence="9">
    <location>
        <begin position="528"/>
        <end position="567"/>
    </location>
</feature>
<feature type="repeat" description="WD" evidence="9">
    <location>
        <begin position="568"/>
        <end position="609"/>
    </location>
</feature>
<comment type="subunit">
    <text evidence="3">Component of the SCF(sconB) E3 ubiquitin ligase complex.</text>
</comment>
<feature type="repeat" description="WD" evidence="9">
    <location>
        <begin position="488"/>
        <end position="527"/>
    </location>
</feature>
<dbReference type="InterPro" id="IPR020472">
    <property type="entry name" value="WD40_PAC1"/>
</dbReference>
<evidence type="ECO:0000256" key="9">
    <source>
        <dbReference type="PROSITE-ProRule" id="PRU00221"/>
    </source>
</evidence>
<feature type="repeat" description="WD" evidence="9">
    <location>
        <begin position="359"/>
        <end position="389"/>
    </location>
</feature>
<feature type="repeat" description="WD" evidence="9">
    <location>
        <begin position="447"/>
        <end position="480"/>
    </location>
</feature>
<feature type="region of interest" description="Disordered" evidence="10">
    <location>
        <begin position="1"/>
        <end position="23"/>
    </location>
</feature>
<keyword evidence="6" id="KW-0677">Repeat</keyword>
<evidence type="ECO:0000256" key="10">
    <source>
        <dbReference type="SAM" id="MobiDB-lite"/>
    </source>
</evidence>
<dbReference type="PANTHER" id="PTHR22847">
    <property type="entry name" value="WD40 REPEAT PROTEIN"/>
    <property type="match status" value="1"/>
</dbReference>
<feature type="compositionally biased region" description="Polar residues" evidence="10">
    <location>
        <begin position="143"/>
        <end position="152"/>
    </location>
</feature>
<sequence>MSPRDNTVGITSRRRPQPGTAAYPIALPKDYTCDQWQKISLVEARDDDASAIEEMEPFPEAVPRRRAAKSFSSLRHPMDGLVALGRRLSVTLRNKSSKQNLRVPGEEQNDESRHYHHAPNHSSHKRNAASGSWGMRSRAWSHGPNSGSINRRPSLNSVSALHGFYVPTAWIPSPIPGHGFEPPVLPNDIYAGAAARAAAAAQNEQMELARLETAKKERDFINNLSDLTLTQDSESGIGIDLRDPSEICNTELDIIRIDPVSYLPSEVMTHVLSYLDPASLMEAESVSHSWHRQASSSHVWKHAFRGAYPRRPASATATKKKQSVGLGKSIPNQEWKRMFFVRRALEQRWKEGKAAAIYLHGHQDSVYCAQFDEDKIITGSRDRTIRVWDAHYPWSCRKIIGPPPDDVSIAGPVNNPAQQATGKSPFATICPPSTPSAGIITPMEQPAEYHSASILCLKFDEEIMVTGSSDYTCIVWDVKNDYRPIHRLTAHRAGVLDVCFDDRYIVSCSKDTTICVWDRQTGALLKQLMGHRGPVNAVQLRGDLIVSASGDGMAKLWNVATGHCVKEFPSKDRGLACVEFSDDGRTILTGGNDRTIYQFDANTGELVKELRGHTGLIRSLHLDSMNKRIVSGSYDMSVKVFDTDSGELSIDLPGWTTSWMLNVQSDYRRIVATSQDSRAVIMDFGYGLDGIELLEE</sequence>
<dbReference type="Pfam" id="PF12937">
    <property type="entry name" value="F-box-like"/>
    <property type="match status" value="1"/>
</dbReference>
<dbReference type="EMBL" id="CDHK01000002">
    <property type="protein sequence ID" value="CEJ56234.1"/>
    <property type="molecule type" value="Genomic_DNA"/>
</dbReference>
<dbReference type="Pfam" id="PF00400">
    <property type="entry name" value="WD40"/>
    <property type="match status" value="6"/>
</dbReference>
<dbReference type="Proteomes" id="UP000042958">
    <property type="component" value="Unassembled WGS sequence"/>
</dbReference>
<dbReference type="PROSITE" id="PS50181">
    <property type="entry name" value="FBOX"/>
    <property type="match status" value="1"/>
</dbReference>
<evidence type="ECO:0000256" key="5">
    <source>
        <dbReference type="ARBA" id="ARBA00022574"/>
    </source>
</evidence>
<comment type="similarity">
    <text evidence="2">Belongs to the WD repeat MET30/SCONB/SCON-2 family.</text>
</comment>
<reference evidence="13" key="1">
    <citation type="journal article" date="2015" name="Genome Announc.">
        <title>Draft genome sequence of the fungus Penicillium brasilianum MG11.</title>
        <authorList>
            <person name="Horn F."/>
            <person name="Linde J."/>
            <person name="Mattern D.J."/>
            <person name="Walther G."/>
            <person name="Guthke R."/>
            <person name="Brakhage A.A."/>
            <person name="Valiante V."/>
        </authorList>
    </citation>
    <scope>NUCLEOTIDE SEQUENCE [LARGE SCALE GENOMIC DNA]</scope>
    <source>
        <strain evidence="13">MG11</strain>
    </source>
</reference>
<evidence type="ECO:0000256" key="7">
    <source>
        <dbReference type="ARBA" id="ARBA00030034"/>
    </source>
</evidence>
<feature type="repeat" description="WD" evidence="9">
    <location>
        <begin position="610"/>
        <end position="651"/>
    </location>
</feature>
<evidence type="ECO:0000256" key="8">
    <source>
        <dbReference type="ARBA" id="ARBA00032113"/>
    </source>
</evidence>
<dbReference type="InterPro" id="IPR015943">
    <property type="entry name" value="WD40/YVTN_repeat-like_dom_sf"/>
</dbReference>
<dbReference type="SUPFAM" id="SSF50978">
    <property type="entry name" value="WD40 repeat-like"/>
    <property type="match status" value="1"/>
</dbReference>
<evidence type="ECO:0000256" key="4">
    <source>
        <dbReference type="ARBA" id="ARBA00015819"/>
    </source>
</evidence>
<comment type="function">
    <text evidence="1">Component of the SCF(sconB) E3 ubiquitin ligase complex involved in the regulation of sulfur metabolite repression, probably by mediating the inactivation or degradation of the metR transcription factor.</text>
</comment>
<evidence type="ECO:0000256" key="3">
    <source>
        <dbReference type="ARBA" id="ARBA00011725"/>
    </source>
</evidence>
<dbReference type="InterPro" id="IPR036047">
    <property type="entry name" value="F-box-like_dom_sf"/>
</dbReference>
<evidence type="ECO:0000256" key="2">
    <source>
        <dbReference type="ARBA" id="ARBA00007968"/>
    </source>
</evidence>
<dbReference type="STRING" id="104259.A0A0F7THG1"/>
<evidence type="ECO:0000259" key="11">
    <source>
        <dbReference type="PROSITE" id="PS50181"/>
    </source>
</evidence>
<proteinExistence type="inferred from homology"/>
<name>A0A0F7THG1_PENBI</name>
<dbReference type="Gene3D" id="2.130.10.10">
    <property type="entry name" value="YVTN repeat-like/Quinoprotein amine dehydrogenase"/>
    <property type="match status" value="2"/>
</dbReference>
<dbReference type="PROSITE" id="PS50294">
    <property type="entry name" value="WD_REPEATS_REGION"/>
    <property type="match status" value="3"/>
</dbReference>
<organism evidence="12 13">
    <name type="scientific">Penicillium brasilianum</name>
    <dbReference type="NCBI Taxonomy" id="104259"/>
    <lineage>
        <taxon>Eukaryota</taxon>
        <taxon>Fungi</taxon>
        <taxon>Dikarya</taxon>
        <taxon>Ascomycota</taxon>
        <taxon>Pezizomycotina</taxon>
        <taxon>Eurotiomycetes</taxon>
        <taxon>Eurotiomycetidae</taxon>
        <taxon>Eurotiales</taxon>
        <taxon>Aspergillaceae</taxon>
        <taxon>Penicillium</taxon>
    </lineage>
</organism>
<dbReference type="PROSITE" id="PS50082">
    <property type="entry name" value="WD_REPEATS_2"/>
    <property type="match status" value="6"/>
</dbReference>
<evidence type="ECO:0000256" key="1">
    <source>
        <dbReference type="ARBA" id="ARBA00002730"/>
    </source>
</evidence>
<dbReference type="SUPFAM" id="SSF81383">
    <property type="entry name" value="F-box domain"/>
    <property type="match status" value="1"/>
</dbReference>
<evidence type="ECO:0000256" key="6">
    <source>
        <dbReference type="ARBA" id="ARBA00022737"/>
    </source>
</evidence>
<dbReference type="InterPro" id="IPR001810">
    <property type="entry name" value="F-box_dom"/>
</dbReference>
<protein>
    <recommendedName>
        <fullName evidence="4">Probable E3 ubiquitin ligase complex SCF subunit sconB</fullName>
    </recommendedName>
    <alternativeName>
        <fullName evidence="8">Sulfur controller B</fullName>
    </alternativeName>
    <alternativeName>
        <fullName evidence="7">Sulfur metabolite repression control protein B</fullName>
    </alternativeName>
</protein>
<keyword evidence="13" id="KW-1185">Reference proteome</keyword>